<reference evidence="6" key="1">
    <citation type="journal article" date="2020" name="FEMS Microbiol. Lett.">
        <title>Screening for texturing Leuconostoc and genomics behind polysaccharide production.</title>
        <authorList>
            <person name="Poulsen V.K."/>
            <person name="Koza A."/>
            <person name="Al-Nakeeb K."/>
            <person name="Oeregaard G."/>
        </authorList>
    </citation>
    <scope>NUCLEOTIDE SEQUENCE</scope>
    <source>
        <strain evidence="6">Ln3</strain>
    </source>
</reference>
<dbReference type="GO" id="GO:0016757">
    <property type="term" value="F:glycosyltransferase activity"/>
    <property type="evidence" value="ECO:0007669"/>
    <property type="project" value="UniProtKB-KW"/>
</dbReference>
<evidence type="ECO:0000313" key="6">
    <source>
        <dbReference type="EMBL" id="QOW37914.1"/>
    </source>
</evidence>
<protein>
    <submittedName>
        <fullName evidence="6">GT</fullName>
    </submittedName>
</protein>
<feature type="domain" description="Glycosyltransferase 2-like" evidence="5">
    <location>
        <begin position="29"/>
        <end position="134"/>
    </location>
</feature>
<organism evidence="6">
    <name type="scientific">Leuconostoc mesenteroides</name>
    <dbReference type="NCBI Taxonomy" id="1245"/>
    <lineage>
        <taxon>Bacteria</taxon>
        <taxon>Bacillati</taxon>
        <taxon>Bacillota</taxon>
        <taxon>Bacilli</taxon>
        <taxon>Lactobacillales</taxon>
        <taxon>Lactobacillaceae</taxon>
        <taxon>Leuconostoc</taxon>
    </lineage>
</organism>
<dbReference type="InterPro" id="IPR001173">
    <property type="entry name" value="Glyco_trans_2-like"/>
</dbReference>
<dbReference type="PANTHER" id="PTHR43179:SF12">
    <property type="entry name" value="GALACTOFURANOSYLTRANSFERASE GLFT2"/>
    <property type="match status" value="1"/>
</dbReference>
<dbReference type="InterPro" id="IPR029044">
    <property type="entry name" value="Nucleotide-diphossugar_trans"/>
</dbReference>
<evidence type="ECO:0000256" key="2">
    <source>
        <dbReference type="ARBA" id="ARBA00006739"/>
    </source>
</evidence>
<keyword evidence="4" id="KW-0808">Transferase</keyword>
<evidence type="ECO:0000256" key="1">
    <source>
        <dbReference type="ARBA" id="ARBA00004776"/>
    </source>
</evidence>
<dbReference type="AlphaFoldDB" id="A0A7S6VFS0"/>
<name>A0A7S6VFS0_LEUME</name>
<keyword evidence="3" id="KW-0328">Glycosyltransferase</keyword>
<proteinExistence type="inferred from homology"/>
<comment type="pathway">
    <text evidence="1">Cell wall biogenesis; cell wall polysaccharide biosynthesis.</text>
</comment>
<accession>A0A7S6VFS0</accession>
<dbReference type="EMBL" id="MT799689">
    <property type="protein sequence ID" value="QOW37914.1"/>
    <property type="molecule type" value="Genomic_DNA"/>
</dbReference>
<dbReference type="Pfam" id="PF00535">
    <property type="entry name" value="Glycos_transf_2"/>
    <property type="match status" value="1"/>
</dbReference>
<evidence type="ECO:0000256" key="4">
    <source>
        <dbReference type="ARBA" id="ARBA00022679"/>
    </source>
</evidence>
<evidence type="ECO:0000256" key="3">
    <source>
        <dbReference type="ARBA" id="ARBA00022676"/>
    </source>
</evidence>
<dbReference type="PANTHER" id="PTHR43179">
    <property type="entry name" value="RHAMNOSYLTRANSFERASE WBBL"/>
    <property type="match status" value="1"/>
</dbReference>
<dbReference type="Gene3D" id="3.90.550.10">
    <property type="entry name" value="Spore Coat Polysaccharide Biosynthesis Protein SpsA, Chain A"/>
    <property type="match status" value="1"/>
</dbReference>
<dbReference type="SUPFAM" id="SSF53448">
    <property type="entry name" value="Nucleotide-diphospho-sugar transferases"/>
    <property type="match status" value="1"/>
</dbReference>
<evidence type="ECO:0000259" key="5">
    <source>
        <dbReference type="Pfam" id="PF00535"/>
    </source>
</evidence>
<comment type="similarity">
    <text evidence="2">Belongs to the glycosyltransferase 2 family.</text>
</comment>
<sequence length="303" mass="35220">MKVLWTIFMTQYKQLHTDDSYMTYPSIYVIVVTFNPRVKDLFNNISRFCESVDKIFLVDNSDDFSICEQIESKAKDHSNIVYRRLESNNGIGSAQNEAVRYLIDNKYDDDDLLLFFDQDSYIEKGQLLDIANHLILEKKKNKKVIMLGATANSSDSEVGTTVAPHIISSGSIVSLGDFKKVGYFDEELFIDFIDFAWCWKAQALGYQVMMDHDVFLHHQTTGQLRTIFGKGIDNPDRLYYVYRNLIISLKRYSPSFSFSFGWYRHLFMKAVFQIIVAESKRKRTVMILKGIWHGMNDVTGKYK</sequence>